<dbReference type="Proteomes" id="UP000033710">
    <property type="component" value="Unassembled WGS sequence"/>
</dbReference>
<dbReference type="InterPro" id="IPR051299">
    <property type="entry name" value="AB_hydrolase_lip/est"/>
</dbReference>
<comment type="caution">
    <text evidence="6">The sequence shown here is derived from an EMBL/GenBank/DDBJ whole genome shotgun (WGS) entry which is preliminary data.</text>
</comment>
<dbReference type="OrthoDB" id="438440at2759"/>
<dbReference type="Gene3D" id="3.40.50.1820">
    <property type="entry name" value="alpha/beta hydrolase"/>
    <property type="match status" value="1"/>
</dbReference>
<reference evidence="6 7" key="2">
    <citation type="journal article" date="2015" name="Eukaryot. Cell">
        <title>Asexual propagation of a virulent clone complex in a human and feline outbreak of sporotrichosis.</title>
        <authorList>
            <person name="Teixeira Mde M."/>
            <person name="Rodrigues A.M."/>
            <person name="Tsui C.K."/>
            <person name="de Almeida L.G."/>
            <person name="Van Diepeningen A.D."/>
            <person name="van den Ende B.G."/>
            <person name="Fernandes G.F."/>
            <person name="Kano R."/>
            <person name="Hamelin R.C."/>
            <person name="Lopes-Bezerra L.M."/>
            <person name="Vasconcelos A.T."/>
            <person name="de Hoog S."/>
            <person name="de Camargo Z.P."/>
            <person name="Felipe M.S."/>
        </authorList>
    </citation>
    <scope>NUCLEOTIDE SEQUENCE [LARGE SCALE GENOMIC DNA]</scope>
    <source>
        <strain evidence="6 7">1099-18</strain>
    </source>
</reference>
<dbReference type="RefSeq" id="XP_016583276.1">
    <property type="nucleotide sequence ID" value="XM_016732060.1"/>
</dbReference>
<reference evidence="6 7" key="1">
    <citation type="journal article" date="2014" name="BMC Genomics">
        <title>Comparative genomics of the major fungal agents of human and animal Sporotrichosis: Sporothrix schenckii and Sporothrix brasiliensis.</title>
        <authorList>
            <person name="Teixeira M.M."/>
            <person name="de Almeida L.G."/>
            <person name="Kubitschek-Barreira P."/>
            <person name="Alves F.L."/>
            <person name="Kioshima E.S."/>
            <person name="Abadio A.K."/>
            <person name="Fernandes L."/>
            <person name="Derengowski L.S."/>
            <person name="Ferreira K.S."/>
            <person name="Souza R.C."/>
            <person name="Ruiz J.C."/>
            <person name="de Andrade N.C."/>
            <person name="Paes H.C."/>
            <person name="Nicola A.M."/>
            <person name="Albuquerque P."/>
            <person name="Gerber A.L."/>
            <person name="Martins V.P."/>
            <person name="Peconick L.D."/>
            <person name="Neto A.V."/>
            <person name="Chaucanez C.B."/>
            <person name="Silva P.A."/>
            <person name="Cunha O.L."/>
            <person name="de Oliveira F.F."/>
            <person name="dos Santos T.C."/>
            <person name="Barros A.L."/>
            <person name="Soares M.A."/>
            <person name="de Oliveira L.M."/>
            <person name="Marini M.M."/>
            <person name="Villalobos-Duno H."/>
            <person name="Cunha M.M."/>
            <person name="de Hoog S."/>
            <person name="da Silveira J.F."/>
            <person name="Henrissat B."/>
            <person name="Nino-Vega G.A."/>
            <person name="Cisalpino P.S."/>
            <person name="Mora-Montes H.M."/>
            <person name="Almeida S.R."/>
            <person name="Stajich J.E."/>
            <person name="Lopes-Bezerra L.M."/>
            <person name="Vasconcelos A.T."/>
            <person name="Felipe M.S."/>
        </authorList>
    </citation>
    <scope>NUCLEOTIDE SEQUENCE [LARGE SCALE GENOMIC DNA]</scope>
    <source>
        <strain evidence="6 7">1099-18</strain>
    </source>
</reference>
<gene>
    <name evidence="6" type="ORF">SPSK_05311</name>
</gene>
<dbReference type="AlphaFoldDB" id="A0A0F2LVS5"/>
<accession>A0A0F2LVS5</accession>
<organism evidence="6 7">
    <name type="scientific">Sporothrix schenckii 1099-18</name>
    <dbReference type="NCBI Taxonomy" id="1397361"/>
    <lineage>
        <taxon>Eukaryota</taxon>
        <taxon>Fungi</taxon>
        <taxon>Dikarya</taxon>
        <taxon>Ascomycota</taxon>
        <taxon>Pezizomycotina</taxon>
        <taxon>Sordariomycetes</taxon>
        <taxon>Sordariomycetidae</taxon>
        <taxon>Ophiostomatales</taxon>
        <taxon>Ophiostomataceae</taxon>
        <taxon>Sporothrix</taxon>
    </lineage>
</organism>
<feature type="signal peptide" evidence="4">
    <location>
        <begin position="1"/>
        <end position="18"/>
    </location>
</feature>
<dbReference type="CDD" id="cd00519">
    <property type="entry name" value="Lipase_3"/>
    <property type="match status" value="1"/>
</dbReference>
<name>A0A0F2LVS5_SPOSC</name>
<evidence type="ECO:0000256" key="1">
    <source>
        <dbReference type="ARBA" id="ARBA00022729"/>
    </source>
</evidence>
<dbReference type="VEuPathDB" id="FungiDB:SPSK_05311"/>
<keyword evidence="2" id="KW-0378">Hydrolase</keyword>
<protein>
    <submittedName>
        <fullName evidence="6">Triacylglycerol lipase</fullName>
    </submittedName>
</protein>
<dbReference type="InterPro" id="IPR002921">
    <property type="entry name" value="Fungal_lipase-type"/>
</dbReference>
<evidence type="ECO:0000256" key="2">
    <source>
        <dbReference type="ARBA" id="ARBA00022801"/>
    </source>
</evidence>
<sequence length="437" mass="47010">MRAALVCGFALHIASLLAREESGQSVLGDHDDIDRSGSGGRSGDFRGVTEARPTAVVPEEAATAAGPERPPAPPSAPASALAVPVPVFLSLERYARMVDVTYCVGMTGSGISQPFSCASRCADFPELRLVATWNTGVLMRDSCGYIAVDDSAREIIVAFRGTYSIANTVADLSTIPQKYVPYEPGEGEDEDADVARRAKCTNCTVHMGFLGSWESARSLILPIVAEARRQSMNSSSPLAAPAAPYRVHLIGHSLGGAVAALAALEMKAVLGWEDVQVTTFGEPRVGNLGFAKFLEGVFNLRSNTATKEPKEPTVADAYRRVTHKNDPVPLLPLSDWGYRSHAGEIFIAKVSLSPTPEDVIQCRGRSDPACSDVDGEHDGSGEETSPSTRKGIIPPNLKLWELFFAHRDYFWRLGLCLPGGDPADWGRERYNYTNDAL</sequence>
<feature type="region of interest" description="Disordered" evidence="3">
    <location>
        <begin position="363"/>
        <end position="390"/>
    </location>
</feature>
<evidence type="ECO:0000256" key="3">
    <source>
        <dbReference type="SAM" id="MobiDB-lite"/>
    </source>
</evidence>
<evidence type="ECO:0000256" key="4">
    <source>
        <dbReference type="SAM" id="SignalP"/>
    </source>
</evidence>
<feature type="chain" id="PRO_5002454697" evidence="4">
    <location>
        <begin position="19"/>
        <end position="437"/>
    </location>
</feature>
<proteinExistence type="predicted"/>
<dbReference type="InterPro" id="IPR029058">
    <property type="entry name" value="AB_hydrolase_fold"/>
</dbReference>
<dbReference type="SUPFAM" id="SSF53474">
    <property type="entry name" value="alpha/beta-Hydrolases"/>
    <property type="match status" value="1"/>
</dbReference>
<feature type="domain" description="Fungal lipase-type" evidence="5">
    <location>
        <begin position="156"/>
        <end position="334"/>
    </location>
</feature>
<dbReference type="EMBL" id="AXCR01000012">
    <property type="protein sequence ID" value="KJR80600.1"/>
    <property type="molecule type" value="Genomic_DNA"/>
</dbReference>
<dbReference type="KEGG" id="ssck:SPSK_05311"/>
<dbReference type="PANTHER" id="PTHR46640:SF1">
    <property type="entry name" value="FUNGAL LIPASE-LIKE DOMAIN-CONTAINING PROTEIN-RELATED"/>
    <property type="match status" value="1"/>
</dbReference>
<evidence type="ECO:0000313" key="6">
    <source>
        <dbReference type="EMBL" id="KJR80600.1"/>
    </source>
</evidence>
<evidence type="ECO:0000313" key="7">
    <source>
        <dbReference type="Proteomes" id="UP000033710"/>
    </source>
</evidence>
<dbReference type="GO" id="GO:0016787">
    <property type="term" value="F:hydrolase activity"/>
    <property type="evidence" value="ECO:0007669"/>
    <property type="project" value="UniProtKB-KW"/>
</dbReference>
<feature type="region of interest" description="Disordered" evidence="3">
    <location>
        <begin position="24"/>
        <end position="53"/>
    </location>
</feature>
<feature type="region of interest" description="Disordered" evidence="3">
    <location>
        <begin position="59"/>
        <end position="78"/>
    </location>
</feature>
<dbReference type="Pfam" id="PF01764">
    <property type="entry name" value="Lipase_3"/>
    <property type="match status" value="1"/>
</dbReference>
<dbReference type="GO" id="GO:0006629">
    <property type="term" value="P:lipid metabolic process"/>
    <property type="evidence" value="ECO:0007669"/>
    <property type="project" value="InterPro"/>
</dbReference>
<dbReference type="PANTHER" id="PTHR46640">
    <property type="entry name" value="TRIACYLGLYCEROL LIPASE, PUTATIVE (AFU_ORTHOLOGUE AFUA_6G06510)-RELATED"/>
    <property type="match status" value="1"/>
</dbReference>
<dbReference type="GeneID" id="27667337"/>
<keyword evidence="1 4" id="KW-0732">Signal</keyword>
<feature type="compositionally biased region" description="Basic and acidic residues" evidence="3">
    <location>
        <begin position="24"/>
        <end position="35"/>
    </location>
</feature>
<evidence type="ECO:0000259" key="5">
    <source>
        <dbReference type="Pfam" id="PF01764"/>
    </source>
</evidence>